<feature type="domain" description="PA" evidence="3">
    <location>
        <begin position="183"/>
        <end position="261"/>
    </location>
</feature>
<dbReference type="SUPFAM" id="SSF53187">
    <property type="entry name" value="Zn-dependent exopeptidases"/>
    <property type="match status" value="1"/>
</dbReference>
<evidence type="ECO:0000256" key="1">
    <source>
        <dbReference type="ARBA" id="ARBA00005634"/>
    </source>
</evidence>
<dbReference type="SUPFAM" id="SSF47672">
    <property type="entry name" value="Transferrin receptor-like dimerisation domain"/>
    <property type="match status" value="1"/>
</dbReference>
<dbReference type="CDD" id="cd02121">
    <property type="entry name" value="PA_GCPII_like"/>
    <property type="match status" value="1"/>
</dbReference>
<feature type="domain" description="Peptidase M28" evidence="5">
    <location>
        <begin position="374"/>
        <end position="579"/>
    </location>
</feature>
<feature type="region of interest" description="Disordered" evidence="2">
    <location>
        <begin position="720"/>
        <end position="742"/>
    </location>
</feature>
<evidence type="ECO:0000259" key="4">
    <source>
        <dbReference type="Pfam" id="PF04253"/>
    </source>
</evidence>
<dbReference type="Pfam" id="PF04389">
    <property type="entry name" value="Peptidase_M28"/>
    <property type="match status" value="1"/>
</dbReference>
<feature type="domain" description="Transferrin receptor-like dimerisation" evidence="4">
    <location>
        <begin position="653"/>
        <end position="808"/>
    </location>
</feature>
<name>A0AAN6JLY8_9BASI</name>
<proteinExistence type="inferred from homology"/>
<dbReference type="InterPro" id="IPR007365">
    <property type="entry name" value="TFR-like_dimer_dom"/>
</dbReference>
<keyword evidence="6" id="KW-0378">Hydrolase</keyword>
<feature type="region of interest" description="Disordered" evidence="2">
    <location>
        <begin position="272"/>
        <end position="294"/>
    </location>
</feature>
<dbReference type="EMBL" id="JAPDMQ010000081">
    <property type="protein sequence ID" value="KAK0536172.1"/>
    <property type="molecule type" value="Genomic_DNA"/>
</dbReference>
<dbReference type="InterPro" id="IPR007484">
    <property type="entry name" value="Peptidase_M28"/>
</dbReference>
<evidence type="ECO:0000313" key="6">
    <source>
        <dbReference type="EMBL" id="KAK0536172.1"/>
    </source>
</evidence>
<evidence type="ECO:0000313" key="7">
    <source>
        <dbReference type="Proteomes" id="UP001176521"/>
    </source>
</evidence>
<keyword evidence="6" id="KW-0121">Carboxypeptidase</keyword>
<dbReference type="EC" id="3.4.17.21" evidence="6"/>
<dbReference type="Proteomes" id="UP001176521">
    <property type="component" value="Unassembled WGS sequence"/>
</dbReference>
<protein>
    <submittedName>
        <fullName evidence="6">Vacuolar protein sorting-associated protein 70</fullName>
        <ecNumber evidence="6">3.4.17.21</ecNumber>
    </submittedName>
</protein>
<dbReference type="InterPro" id="IPR003137">
    <property type="entry name" value="PA_domain"/>
</dbReference>
<feature type="region of interest" description="Disordered" evidence="2">
    <location>
        <begin position="822"/>
        <end position="846"/>
    </location>
</feature>
<reference evidence="6" key="1">
    <citation type="journal article" date="2023" name="PhytoFront">
        <title>Draft Genome Resources of Seven Strains of Tilletia horrida, Causal Agent of Kernel Smut of Rice.</title>
        <authorList>
            <person name="Khanal S."/>
            <person name="Antony Babu S."/>
            <person name="Zhou X.G."/>
        </authorList>
    </citation>
    <scope>NUCLEOTIDE SEQUENCE</scope>
    <source>
        <strain evidence="6">TX3</strain>
    </source>
</reference>
<dbReference type="InterPro" id="IPR036757">
    <property type="entry name" value="TFR-like_dimer_dom_sf"/>
</dbReference>
<dbReference type="InterPro" id="IPR039373">
    <property type="entry name" value="Peptidase_M28B"/>
</dbReference>
<dbReference type="Pfam" id="PF02225">
    <property type="entry name" value="PA"/>
    <property type="match status" value="1"/>
</dbReference>
<keyword evidence="6" id="KW-0645">Protease</keyword>
<comment type="similarity">
    <text evidence="1">Belongs to the peptidase M28 family. M28B subfamily.</text>
</comment>
<dbReference type="GO" id="GO:0004181">
    <property type="term" value="F:metallocarboxypeptidase activity"/>
    <property type="evidence" value="ECO:0007669"/>
    <property type="project" value="UniProtKB-EC"/>
</dbReference>
<dbReference type="Pfam" id="PF04253">
    <property type="entry name" value="TFR_dimer"/>
    <property type="match status" value="1"/>
</dbReference>
<dbReference type="SUPFAM" id="SSF52025">
    <property type="entry name" value="PA domain"/>
    <property type="match status" value="1"/>
</dbReference>
<evidence type="ECO:0000259" key="5">
    <source>
        <dbReference type="Pfam" id="PF04389"/>
    </source>
</evidence>
<dbReference type="PANTHER" id="PTHR10404">
    <property type="entry name" value="N-ACETYLATED-ALPHA-LINKED ACIDIC DIPEPTIDASE"/>
    <property type="match status" value="1"/>
</dbReference>
<dbReference type="Gene3D" id="1.20.930.40">
    <property type="entry name" value="Transferrin receptor-like, dimerisation domain"/>
    <property type="match status" value="1"/>
</dbReference>
<organism evidence="6 7">
    <name type="scientific">Tilletia horrida</name>
    <dbReference type="NCBI Taxonomy" id="155126"/>
    <lineage>
        <taxon>Eukaryota</taxon>
        <taxon>Fungi</taxon>
        <taxon>Dikarya</taxon>
        <taxon>Basidiomycota</taxon>
        <taxon>Ustilaginomycotina</taxon>
        <taxon>Exobasidiomycetes</taxon>
        <taxon>Tilletiales</taxon>
        <taxon>Tilletiaceae</taxon>
        <taxon>Tilletia</taxon>
    </lineage>
</organism>
<dbReference type="Gene3D" id="3.40.630.10">
    <property type="entry name" value="Zn peptidases"/>
    <property type="match status" value="1"/>
</dbReference>
<dbReference type="InterPro" id="IPR046450">
    <property type="entry name" value="PA_dom_sf"/>
</dbReference>
<comment type="caution">
    <text evidence="6">The sequence shown here is derived from an EMBL/GenBank/DDBJ whole genome shotgun (WGS) entry which is preliminary data.</text>
</comment>
<dbReference type="AlphaFoldDB" id="A0AAN6JLY8"/>
<evidence type="ECO:0000256" key="2">
    <source>
        <dbReference type="SAM" id="MobiDB-lite"/>
    </source>
</evidence>
<dbReference type="FunFam" id="3.40.630.10:FF:000101">
    <property type="entry name" value="N-acetylated alpha-linked acidic dipeptidase like 1"/>
    <property type="match status" value="1"/>
</dbReference>
<dbReference type="Gene3D" id="3.50.30.30">
    <property type="match status" value="1"/>
</dbReference>
<gene>
    <name evidence="6" type="primary">VPS70_2</name>
    <name evidence="6" type="ORF">OC842_002073</name>
</gene>
<evidence type="ECO:0000259" key="3">
    <source>
        <dbReference type="Pfam" id="PF02225"/>
    </source>
</evidence>
<dbReference type="PANTHER" id="PTHR10404:SF46">
    <property type="entry name" value="VACUOLAR PROTEIN SORTING-ASSOCIATED PROTEIN 70"/>
    <property type="match status" value="1"/>
</dbReference>
<keyword evidence="7" id="KW-1185">Reference proteome</keyword>
<sequence length="846" mass="91448">MPEDAYARYRAHLLDLYSVPSAGSGDGARADPLRSLEDHFLNVASPSSARAALRRYTAEPHPAGTKASFDFAVRLLREWGTMLGADLPPTDDVSSRVFQAGTRASRDEMTRGCSSDGDSKARVWIDTYETLVTDPVRASMTLARQGEKEPYWTADLNEAVLAEDPTSPQGAPPYHAFSASGSVSGQLVFANQGSREDFNRLASLGVDVRGAIVLVRYGRTFRGLKVYEAYRAGAIGVLIYSDPSEDGHCVVQKGYKPYPDGPARHPTAIQRGSVRSSGCPGDPTTPGWPSYPGPNTTRVPIEEADLPRIPSLPISYANAAKLFQALDGHGPNATQAGRGWNGSIPDVKEYFLGPSKDILFMENIVEYNLKPMYNVYACVPGHVANETVFIGNHRDAWSFGAADPGSGTATMHEIVKSIGAVVNPATAPSGKAFRPLRQIMIASWDGEEFGLAGSTEFGEDFSDWLQENVAVYHNLDIAVQGGWLSLGAVPSLIDVFQRSAQLLPDLRNKKDGTAYPSDVDKEPLAQDRSLEIRRTSPLGSGSDYTVFLMHNGISSSMAAYRRRRDDPSYMYHSNFDSMHWMETYGDPHFRRHESMAKLVGLVALRSASELALPIRTDHYATELGRYLVQVDRALGEARNTRLGDGLVASLGRVRRAVERLKGVTGVLERVRREASEAVFAPSHPNISSDVTSATSDSLTKLRVLNALVARFERGFLARSPSSTASSQADAKKGAKDAGPGLPQRPWFRHLIIAPGRQSGYGATPFPGLMEAITLDIDANANASVRNETLAVEEAARIVESLEALAVALEKGLRSVGVDLQGATAHSGPAAEGTAEEGKKGSYKARV</sequence>
<accession>A0AAN6JLY8</accession>